<proteinExistence type="predicted"/>
<reference evidence="1 2" key="1">
    <citation type="submission" date="2024-07" db="EMBL/GenBank/DDBJ databases">
        <authorList>
            <person name="Akdeniz Z."/>
        </authorList>
    </citation>
    <scope>NUCLEOTIDE SEQUENCE [LARGE SCALE GENOMIC DNA]</scope>
</reference>
<organism evidence="1 2">
    <name type="scientific">Hexamita inflata</name>
    <dbReference type="NCBI Taxonomy" id="28002"/>
    <lineage>
        <taxon>Eukaryota</taxon>
        <taxon>Metamonada</taxon>
        <taxon>Diplomonadida</taxon>
        <taxon>Hexamitidae</taxon>
        <taxon>Hexamitinae</taxon>
        <taxon>Hexamita</taxon>
    </lineage>
</organism>
<dbReference type="EMBL" id="CAXDID020000137">
    <property type="protein sequence ID" value="CAL6037476.1"/>
    <property type="molecule type" value="Genomic_DNA"/>
</dbReference>
<keyword evidence="2" id="KW-1185">Reference proteome</keyword>
<evidence type="ECO:0000313" key="1">
    <source>
        <dbReference type="EMBL" id="CAL6037476.1"/>
    </source>
</evidence>
<protein>
    <submittedName>
        <fullName evidence="1">Hypothetical_protein</fullName>
    </submittedName>
</protein>
<evidence type="ECO:0000313" key="2">
    <source>
        <dbReference type="Proteomes" id="UP001642409"/>
    </source>
</evidence>
<accession>A0ABP1JGB4</accession>
<gene>
    <name evidence="1" type="ORF">HINF_LOCUS36904</name>
</gene>
<sequence>MPKKFAKKLQQQNKQPKQLISYARLHKINLWQLVVLIYKYNKGEYYIQILRGEFDILDALHNQQFKNYVIAQLIIMQRHLKEMKQAYNELDKCDFEFKNYILQQHWQNKEIAFEYDSDQYCNYLEICDTDGEQYGRLEEEEEEDIISDNLNVKTKEDVKYNFDFNQEFVRVQTDYQSLRYIQRNSE</sequence>
<dbReference type="Proteomes" id="UP001642409">
    <property type="component" value="Unassembled WGS sequence"/>
</dbReference>
<comment type="caution">
    <text evidence="1">The sequence shown here is derived from an EMBL/GenBank/DDBJ whole genome shotgun (WGS) entry which is preliminary data.</text>
</comment>
<name>A0ABP1JGB4_9EUKA</name>